<proteinExistence type="predicted"/>
<accession>X1BBL4</accession>
<sequence>MKGVKQPKKYHSEGDVFEHTILCLKVLEEIKNDPNKIKTKELIKADMLDQDFSIELKLG</sequence>
<dbReference type="AlphaFoldDB" id="X1BBL4"/>
<protein>
    <submittedName>
        <fullName evidence="1">Uncharacterized protein</fullName>
    </submittedName>
</protein>
<gene>
    <name evidence="1" type="ORF">S01H4_29595</name>
</gene>
<organism evidence="1">
    <name type="scientific">marine sediment metagenome</name>
    <dbReference type="NCBI Taxonomy" id="412755"/>
    <lineage>
        <taxon>unclassified sequences</taxon>
        <taxon>metagenomes</taxon>
        <taxon>ecological metagenomes</taxon>
    </lineage>
</organism>
<dbReference type="EMBL" id="BART01015204">
    <property type="protein sequence ID" value="GAG81498.1"/>
    <property type="molecule type" value="Genomic_DNA"/>
</dbReference>
<name>X1BBL4_9ZZZZ</name>
<evidence type="ECO:0000313" key="1">
    <source>
        <dbReference type="EMBL" id="GAG81498.1"/>
    </source>
</evidence>
<comment type="caution">
    <text evidence="1">The sequence shown here is derived from an EMBL/GenBank/DDBJ whole genome shotgun (WGS) entry which is preliminary data.</text>
</comment>
<feature type="non-terminal residue" evidence="1">
    <location>
        <position position="59"/>
    </location>
</feature>
<reference evidence="1" key="1">
    <citation type="journal article" date="2014" name="Front. Microbiol.">
        <title>High frequency of phylogenetically diverse reductive dehalogenase-homologous genes in deep subseafloor sedimentary metagenomes.</title>
        <authorList>
            <person name="Kawai M."/>
            <person name="Futagami T."/>
            <person name="Toyoda A."/>
            <person name="Takaki Y."/>
            <person name="Nishi S."/>
            <person name="Hori S."/>
            <person name="Arai W."/>
            <person name="Tsubouchi T."/>
            <person name="Morono Y."/>
            <person name="Uchiyama I."/>
            <person name="Ito T."/>
            <person name="Fujiyama A."/>
            <person name="Inagaki F."/>
            <person name="Takami H."/>
        </authorList>
    </citation>
    <scope>NUCLEOTIDE SEQUENCE</scope>
    <source>
        <strain evidence="1">Expedition CK06-06</strain>
    </source>
</reference>